<dbReference type="Proteomes" id="UP001153076">
    <property type="component" value="Unassembled WGS sequence"/>
</dbReference>
<sequence>MIMLQKWAALFLNHPIISLARPRFDIHDDYKHKMMSTVQLNVWELELCGPPFKSSLTLIRGGKVRSKLSLVLAFAFCTMSSKRLNLIPKGSRKSYDFQDMRTSRNLLLTPNSLPRKEKKKRIKGQPKPEDGFLVIGLPIKHVGAGMQPRIEMISKELMLWLGNLPTCSELIDRPRGVSLLFIFRERNTAFTTVFYNPLTLREVRKDIHYCLSGNMTQPGLNWPKSKHLSEAASKSDGLCRFDVSSSGLRSSPSDRKMVYFVVNIKSYGYYKITQFVY</sequence>
<evidence type="ECO:0000313" key="1">
    <source>
        <dbReference type="EMBL" id="KAJ8451480.1"/>
    </source>
</evidence>
<dbReference type="EMBL" id="JAKOGI010000009">
    <property type="protein sequence ID" value="KAJ8451480.1"/>
    <property type="molecule type" value="Genomic_DNA"/>
</dbReference>
<organism evidence="1 2">
    <name type="scientific">Carnegiea gigantea</name>
    <dbReference type="NCBI Taxonomy" id="171969"/>
    <lineage>
        <taxon>Eukaryota</taxon>
        <taxon>Viridiplantae</taxon>
        <taxon>Streptophyta</taxon>
        <taxon>Embryophyta</taxon>
        <taxon>Tracheophyta</taxon>
        <taxon>Spermatophyta</taxon>
        <taxon>Magnoliopsida</taxon>
        <taxon>eudicotyledons</taxon>
        <taxon>Gunneridae</taxon>
        <taxon>Pentapetalae</taxon>
        <taxon>Caryophyllales</taxon>
        <taxon>Cactineae</taxon>
        <taxon>Cactaceae</taxon>
        <taxon>Cactoideae</taxon>
        <taxon>Echinocereeae</taxon>
        <taxon>Carnegiea</taxon>
    </lineage>
</organism>
<accession>A0A9Q1KYN4</accession>
<name>A0A9Q1KYN4_9CARY</name>
<protein>
    <submittedName>
        <fullName evidence="1">Uncharacterized protein</fullName>
    </submittedName>
</protein>
<comment type="caution">
    <text evidence="1">The sequence shown here is derived from an EMBL/GenBank/DDBJ whole genome shotgun (WGS) entry which is preliminary data.</text>
</comment>
<gene>
    <name evidence="1" type="ORF">Cgig2_017871</name>
</gene>
<dbReference type="AlphaFoldDB" id="A0A9Q1KYN4"/>
<evidence type="ECO:0000313" key="2">
    <source>
        <dbReference type="Proteomes" id="UP001153076"/>
    </source>
</evidence>
<keyword evidence="2" id="KW-1185">Reference proteome</keyword>
<proteinExistence type="predicted"/>
<reference evidence="1" key="1">
    <citation type="submission" date="2022-04" db="EMBL/GenBank/DDBJ databases">
        <title>Carnegiea gigantea Genome sequencing and assembly v2.</title>
        <authorList>
            <person name="Copetti D."/>
            <person name="Sanderson M.J."/>
            <person name="Burquez A."/>
            <person name="Wojciechowski M.F."/>
        </authorList>
    </citation>
    <scope>NUCLEOTIDE SEQUENCE</scope>
    <source>
        <strain evidence="1">SGP5-SGP5p</strain>
        <tissue evidence="1">Aerial part</tissue>
    </source>
</reference>